<feature type="domain" description="AAA+ ATPase" evidence="10">
    <location>
        <begin position="54"/>
        <end position="181"/>
    </location>
</feature>
<feature type="region of interest" description="Large ATPase domain (RuvB-L)" evidence="9">
    <location>
        <begin position="4"/>
        <end position="184"/>
    </location>
</feature>
<accession>A0A378IAT2</accession>
<keyword evidence="13" id="KW-1185">Reference proteome</keyword>
<dbReference type="PANTHER" id="PTHR42848">
    <property type="match status" value="1"/>
</dbReference>
<dbReference type="NCBIfam" id="NF000868">
    <property type="entry name" value="PRK00080.1"/>
    <property type="match status" value="1"/>
</dbReference>
<keyword evidence="4 9" id="KW-0378">Hydrolase</keyword>
<feature type="binding site" evidence="9">
    <location>
        <position position="174"/>
    </location>
    <ligand>
        <name>ATP</name>
        <dbReference type="ChEBI" id="CHEBI:30616"/>
    </ligand>
</feature>
<name>A0A378IAT2_9GAMM</name>
<dbReference type="InterPro" id="IPR004605">
    <property type="entry name" value="DNA_helicase_Holl-junc_RuvB"/>
</dbReference>
<dbReference type="InterPro" id="IPR041445">
    <property type="entry name" value="AAA_lid_4"/>
</dbReference>
<dbReference type="EMBL" id="LNXT01000003">
    <property type="protein sequence ID" value="KTC75579.1"/>
    <property type="molecule type" value="Genomic_DNA"/>
</dbReference>
<keyword evidence="8 9" id="KW-0234">DNA repair</keyword>
<reference evidence="11 13" key="1">
    <citation type="submission" date="2015-11" db="EMBL/GenBank/DDBJ databases">
        <title>Genomic analysis of 38 Legionella species identifies large and diverse effector repertoires.</title>
        <authorList>
            <person name="Burstein D."/>
            <person name="Amaro F."/>
            <person name="Zusman T."/>
            <person name="Lifshitz Z."/>
            <person name="Cohen O."/>
            <person name="Gilbert J.A."/>
            <person name="Pupko T."/>
            <person name="Shuman H.A."/>
            <person name="Segal G."/>
        </authorList>
    </citation>
    <scope>NUCLEOTIDE SEQUENCE [LARGE SCALE GENOMIC DNA]</scope>
    <source>
        <strain evidence="11 13">CDC#1407-AL-14</strain>
    </source>
</reference>
<feature type="binding site" evidence="9">
    <location>
        <position position="69"/>
    </location>
    <ligand>
        <name>ATP</name>
        <dbReference type="ChEBI" id="CHEBI:30616"/>
    </ligand>
</feature>
<dbReference type="OrthoDB" id="9804478at2"/>
<evidence type="ECO:0000256" key="6">
    <source>
        <dbReference type="ARBA" id="ARBA00023125"/>
    </source>
</evidence>
<dbReference type="GO" id="GO:0048476">
    <property type="term" value="C:Holliday junction resolvase complex"/>
    <property type="evidence" value="ECO:0007669"/>
    <property type="project" value="UniProtKB-UniRule"/>
</dbReference>
<keyword evidence="5 9" id="KW-0067">ATP-binding</keyword>
<evidence type="ECO:0000256" key="4">
    <source>
        <dbReference type="ARBA" id="ARBA00022801"/>
    </source>
</evidence>
<dbReference type="Pfam" id="PF17864">
    <property type="entry name" value="AAA_lid_4"/>
    <property type="match status" value="1"/>
</dbReference>
<dbReference type="SUPFAM" id="SSF52540">
    <property type="entry name" value="P-loop containing nucleoside triphosphate hydrolases"/>
    <property type="match status" value="1"/>
</dbReference>
<sequence length="336" mass="37108">MLESDRLISAVQVGSEEAIDRAIRPLSLDDYIGQDAVRTQMRIFMEAAKRRCDALDHVLVFGPPGLGKTTLAGIIAHEMGVNLRQTSGPVLEKAGDIAALLTNLEENDILFIDEIHRLSPVIEEILYPAMEDYKLDIMIGEGPAARSIKLELPPFTLVGATTRAGLLTSPLRDRFGIVQRLEFYSTEALTQIVKRSAHLLKVNTEESGAKEIALRSRGTPRIANRLLRRVRDYAEVCGQGIITLHMAKKALEMLDIDKNGFDLMDRKLLQAVIERFDGGPVGVDSIAAAIGEEKGTIEDVLEPFLIQQGFLMRTPRGRIASPLAYQLFGLQPAERV</sequence>
<feature type="binding site" evidence="9">
    <location>
        <begin position="131"/>
        <end position="133"/>
    </location>
    <ligand>
        <name>ATP</name>
        <dbReference type="ChEBI" id="CHEBI:30616"/>
    </ligand>
</feature>
<dbReference type="Gene3D" id="1.10.8.60">
    <property type="match status" value="1"/>
</dbReference>
<feature type="region of interest" description="Head domain (RuvB-H)" evidence="9">
    <location>
        <begin position="258"/>
        <end position="336"/>
    </location>
</feature>
<evidence type="ECO:0000256" key="1">
    <source>
        <dbReference type="ARBA" id="ARBA00022490"/>
    </source>
</evidence>
<reference evidence="12 14" key="2">
    <citation type="submission" date="2018-06" db="EMBL/GenBank/DDBJ databases">
        <authorList>
            <consortium name="Pathogen Informatics"/>
            <person name="Doyle S."/>
        </authorList>
    </citation>
    <scope>NUCLEOTIDE SEQUENCE [LARGE SCALE GENOMIC DNA]</scope>
    <source>
        <strain evidence="12 14">NCTC12437</strain>
    </source>
</reference>
<dbReference type="GO" id="GO:0016787">
    <property type="term" value="F:hydrolase activity"/>
    <property type="evidence" value="ECO:0007669"/>
    <property type="project" value="UniProtKB-KW"/>
</dbReference>
<feature type="binding site" evidence="9">
    <location>
        <position position="318"/>
    </location>
    <ligand>
        <name>DNA</name>
        <dbReference type="ChEBI" id="CHEBI:16991"/>
    </ligand>
</feature>
<evidence type="ECO:0000256" key="5">
    <source>
        <dbReference type="ARBA" id="ARBA00022840"/>
    </source>
</evidence>
<keyword evidence="7 9" id="KW-0233">DNA recombination</keyword>
<evidence type="ECO:0000256" key="2">
    <source>
        <dbReference type="ARBA" id="ARBA00022741"/>
    </source>
</evidence>
<dbReference type="Pfam" id="PF05491">
    <property type="entry name" value="WHD_RuvB"/>
    <property type="match status" value="1"/>
</dbReference>
<evidence type="ECO:0000313" key="13">
    <source>
        <dbReference type="Proteomes" id="UP000054735"/>
    </source>
</evidence>
<dbReference type="InterPro" id="IPR003593">
    <property type="entry name" value="AAA+_ATPase"/>
</dbReference>
<dbReference type="InterPro" id="IPR008823">
    <property type="entry name" value="RuvB_wg_C"/>
</dbReference>
<comment type="similarity">
    <text evidence="9">Belongs to the RuvB family.</text>
</comment>
<dbReference type="GO" id="GO:0005737">
    <property type="term" value="C:cytoplasm"/>
    <property type="evidence" value="ECO:0007669"/>
    <property type="project" value="UniProtKB-SubCell"/>
</dbReference>
<dbReference type="AlphaFoldDB" id="A0A378IAT2"/>
<dbReference type="Proteomes" id="UP000255066">
    <property type="component" value="Unassembled WGS sequence"/>
</dbReference>
<evidence type="ECO:0000256" key="9">
    <source>
        <dbReference type="HAMAP-Rule" id="MF_00016"/>
    </source>
</evidence>
<dbReference type="HAMAP" id="MF_00016">
    <property type="entry name" value="DNA_HJ_migration_RuvB"/>
    <property type="match status" value="1"/>
</dbReference>
<evidence type="ECO:0000313" key="11">
    <source>
        <dbReference type="EMBL" id="KTC75579.1"/>
    </source>
</evidence>
<comment type="domain">
    <text evidence="9">Has 3 domains, the large (RuvB-L) and small ATPase (RuvB-S) domains and the C-terminal head (RuvB-H) domain. The head domain binds DNA, while the ATPase domains jointly bind ATP, ADP or are empty depending on the state of the subunit in the translocation cycle. During a single DNA translocation step the structure of each domain remains the same, but their relative positions change.</text>
</comment>
<dbReference type="Gene3D" id="1.10.10.10">
    <property type="entry name" value="Winged helix-like DNA-binding domain superfamily/Winged helix DNA-binding domain"/>
    <property type="match status" value="1"/>
</dbReference>
<dbReference type="CDD" id="cd00009">
    <property type="entry name" value="AAA"/>
    <property type="match status" value="1"/>
</dbReference>
<organism evidence="12 14">
    <name type="scientific">Legionella birminghamensis</name>
    <dbReference type="NCBI Taxonomy" id="28083"/>
    <lineage>
        <taxon>Bacteria</taxon>
        <taxon>Pseudomonadati</taxon>
        <taxon>Pseudomonadota</taxon>
        <taxon>Gammaproteobacteria</taxon>
        <taxon>Legionellales</taxon>
        <taxon>Legionellaceae</taxon>
        <taxon>Legionella</taxon>
    </lineage>
</organism>
<comment type="caution">
    <text evidence="9">Lacks conserved residue(s) required for the propagation of feature annotation.</text>
</comment>
<dbReference type="GO" id="GO:0009378">
    <property type="term" value="F:four-way junction helicase activity"/>
    <property type="evidence" value="ECO:0007669"/>
    <property type="project" value="InterPro"/>
</dbReference>
<evidence type="ECO:0000313" key="14">
    <source>
        <dbReference type="Proteomes" id="UP000255066"/>
    </source>
</evidence>
<dbReference type="InterPro" id="IPR036390">
    <property type="entry name" value="WH_DNA-bd_sf"/>
</dbReference>
<comment type="function">
    <text evidence="9">The RuvA-RuvB-RuvC complex processes Holliday junction (HJ) DNA during genetic recombination and DNA repair, while the RuvA-RuvB complex plays an important role in the rescue of blocked DNA replication forks via replication fork reversal (RFR). RuvA specifically binds to HJ cruciform DNA, conferring on it an open structure. The RuvB hexamer acts as an ATP-dependent pump, pulling dsDNA into and through the RuvAB complex. RuvB forms 2 homohexamers on either side of HJ DNA bound by 1 or 2 RuvA tetramers; 4 subunits per hexamer contact DNA at a time. Coordinated motions by a converter formed by DNA-disengaged RuvB subunits stimulates ATP hydrolysis and nucleotide exchange. Immobilization of the converter enables RuvB to convert the ATP-contained energy into a lever motion, pulling 2 nucleotides of DNA out of the RuvA tetramer per ATP hydrolyzed, thus driving DNA branch migration. The RuvB motors rotate together with the DNA substrate, which together with the progressing nucleotide cycle form the mechanistic basis for DNA recombination by continuous HJ branch migration. Branch migration allows RuvC to scan DNA until it finds its consensus sequence, where it cleaves and resolves cruciform DNA.</text>
</comment>
<dbReference type="GO" id="GO:0000400">
    <property type="term" value="F:four-way junction DNA binding"/>
    <property type="evidence" value="ECO:0007669"/>
    <property type="project" value="UniProtKB-UniRule"/>
</dbReference>
<evidence type="ECO:0000313" key="12">
    <source>
        <dbReference type="EMBL" id="STX31902.1"/>
    </source>
</evidence>
<dbReference type="InterPro" id="IPR036388">
    <property type="entry name" value="WH-like_DNA-bd_sf"/>
</dbReference>
<evidence type="ECO:0000256" key="7">
    <source>
        <dbReference type="ARBA" id="ARBA00023172"/>
    </source>
</evidence>
<keyword evidence="3 9" id="KW-0227">DNA damage</keyword>
<evidence type="ECO:0000256" key="8">
    <source>
        <dbReference type="ARBA" id="ARBA00023204"/>
    </source>
</evidence>
<dbReference type="Proteomes" id="UP000054735">
    <property type="component" value="Unassembled WGS sequence"/>
</dbReference>
<dbReference type="Pfam" id="PF05496">
    <property type="entry name" value="RuvB_N"/>
    <property type="match status" value="1"/>
</dbReference>
<dbReference type="GO" id="GO:0005524">
    <property type="term" value="F:ATP binding"/>
    <property type="evidence" value="ECO:0007669"/>
    <property type="project" value="UniProtKB-UniRule"/>
</dbReference>
<feature type="binding site" evidence="9">
    <location>
        <position position="184"/>
    </location>
    <ligand>
        <name>ATP</name>
        <dbReference type="ChEBI" id="CHEBI:30616"/>
    </ligand>
</feature>
<protein>
    <recommendedName>
        <fullName evidence="9">Holliday junction branch migration complex subunit RuvB</fullName>
        <ecNumber evidence="9">3.6.4.-</ecNumber>
    </recommendedName>
</protein>
<comment type="subcellular location">
    <subcellularLocation>
        <location evidence="9">Cytoplasm</location>
    </subcellularLocation>
</comment>
<feature type="binding site" evidence="9">
    <location>
        <position position="221"/>
    </location>
    <ligand>
        <name>ATP</name>
        <dbReference type="ChEBI" id="CHEBI:30616"/>
    </ligand>
</feature>
<dbReference type="EC" id="3.6.4.-" evidence="9"/>
<keyword evidence="2 9" id="KW-0547">Nucleotide-binding</keyword>
<feature type="binding site" evidence="9">
    <location>
        <position position="69"/>
    </location>
    <ligand>
        <name>Mg(2+)</name>
        <dbReference type="ChEBI" id="CHEBI:18420"/>
    </ligand>
</feature>
<dbReference type="SUPFAM" id="SSF46785">
    <property type="entry name" value="Winged helix' DNA-binding domain"/>
    <property type="match status" value="1"/>
</dbReference>
<dbReference type="NCBIfam" id="TIGR00635">
    <property type="entry name" value="ruvB"/>
    <property type="match status" value="1"/>
</dbReference>
<feature type="binding site" evidence="9">
    <location>
        <position position="23"/>
    </location>
    <ligand>
        <name>ATP</name>
        <dbReference type="ChEBI" id="CHEBI:30616"/>
    </ligand>
</feature>
<dbReference type="PANTHER" id="PTHR42848:SF1">
    <property type="entry name" value="HOLLIDAY JUNCTION BRANCH MIGRATION COMPLEX SUBUNIT RUVB"/>
    <property type="match status" value="1"/>
</dbReference>
<dbReference type="InterPro" id="IPR027417">
    <property type="entry name" value="P-loop_NTPase"/>
</dbReference>
<feature type="binding site" evidence="9">
    <location>
        <position position="70"/>
    </location>
    <ligand>
        <name>ATP</name>
        <dbReference type="ChEBI" id="CHEBI:30616"/>
    </ligand>
</feature>
<feature type="binding site" evidence="9">
    <location>
        <position position="68"/>
    </location>
    <ligand>
        <name>ATP</name>
        <dbReference type="ChEBI" id="CHEBI:30616"/>
    </ligand>
</feature>
<dbReference type="FunFam" id="3.40.50.300:FF:000073">
    <property type="entry name" value="Holliday junction ATP-dependent DNA helicase RuvB"/>
    <property type="match status" value="1"/>
</dbReference>
<keyword evidence="6 9" id="KW-0238">DNA-binding</keyword>
<comment type="catalytic activity">
    <reaction evidence="9">
        <text>ATP + H2O = ADP + phosphate + H(+)</text>
        <dbReference type="Rhea" id="RHEA:13065"/>
        <dbReference type="ChEBI" id="CHEBI:15377"/>
        <dbReference type="ChEBI" id="CHEBI:15378"/>
        <dbReference type="ChEBI" id="CHEBI:30616"/>
        <dbReference type="ChEBI" id="CHEBI:43474"/>
        <dbReference type="ChEBI" id="CHEBI:456216"/>
    </reaction>
</comment>
<dbReference type="GO" id="GO:0006281">
    <property type="term" value="P:DNA repair"/>
    <property type="evidence" value="ECO:0007669"/>
    <property type="project" value="UniProtKB-UniRule"/>
</dbReference>
<feature type="binding site" evidence="9">
    <location>
        <position position="24"/>
    </location>
    <ligand>
        <name>ATP</name>
        <dbReference type="ChEBI" id="CHEBI:30616"/>
    </ligand>
</feature>
<dbReference type="EMBL" id="UGNW01000001">
    <property type="protein sequence ID" value="STX31902.1"/>
    <property type="molecule type" value="Genomic_DNA"/>
</dbReference>
<dbReference type="STRING" id="28083.Lbir_0299"/>
<dbReference type="SMART" id="SM00382">
    <property type="entry name" value="AAA"/>
    <property type="match status" value="1"/>
</dbReference>
<evidence type="ECO:0000256" key="3">
    <source>
        <dbReference type="ARBA" id="ARBA00022763"/>
    </source>
</evidence>
<feature type="binding site" evidence="9">
    <location>
        <position position="313"/>
    </location>
    <ligand>
        <name>DNA</name>
        <dbReference type="ChEBI" id="CHEBI:16991"/>
    </ligand>
</feature>
<proteinExistence type="inferred from homology"/>
<keyword evidence="1 9" id="KW-0963">Cytoplasm</keyword>
<feature type="binding site" evidence="9">
    <location>
        <position position="65"/>
    </location>
    <ligand>
        <name>ATP</name>
        <dbReference type="ChEBI" id="CHEBI:30616"/>
    </ligand>
</feature>
<gene>
    <name evidence="9 12" type="primary">ruvB</name>
    <name evidence="11" type="ORF">Lbir_0299</name>
    <name evidence="12" type="ORF">NCTC12437_01677</name>
</gene>
<dbReference type="InterPro" id="IPR008824">
    <property type="entry name" value="RuvB-like_N"/>
</dbReference>
<evidence type="ECO:0000259" key="10">
    <source>
        <dbReference type="SMART" id="SM00382"/>
    </source>
</evidence>
<dbReference type="RefSeq" id="WP_058522470.1">
    <property type="nucleotide sequence ID" value="NZ_CAAAHV010000006.1"/>
</dbReference>
<dbReference type="GO" id="GO:0006310">
    <property type="term" value="P:DNA recombination"/>
    <property type="evidence" value="ECO:0007669"/>
    <property type="project" value="UniProtKB-UniRule"/>
</dbReference>
<dbReference type="Gene3D" id="3.40.50.300">
    <property type="entry name" value="P-loop containing nucleotide triphosphate hydrolases"/>
    <property type="match status" value="1"/>
</dbReference>
<comment type="subunit">
    <text evidence="9">Homohexamer. Forms an RuvA(8)-RuvB(12)-Holliday junction (HJ) complex. HJ DNA is sandwiched between 2 RuvA tetramers; dsDNA enters through RuvA and exits via RuvB. An RuvB hexamer assembles on each DNA strand where it exits the tetramer. Each RuvB hexamer is contacted by two RuvA subunits (via domain III) on 2 adjacent RuvB subunits; this complex drives branch migration. In the full resolvosome a probable DNA-RuvA(4)-RuvB(12)-RuvC(2) complex forms which resolves the HJ.</text>
</comment>
<keyword evidence="12" id="KW-0347">Helicase</keyword>
<feature type="region of interest" description="Small ATPAse domain (RuvB-S)" evidence="9">
    <location>
        <begin position="185"/>
        <end position="255"/>
    </location>
</feature>